<proteinExistence type="predicted"/>
<accession>A0A517NTP8</accession>
<name>A0A517NTP8_9BACT</name>
<feature type="transmembrane region" description="Helical" evidence="1">
    <location>
        <begin position="28"/>
        <end position="53"/>
    </location>
</feature>
<protein>
    <submittedName>
        <fullName evidence="2">Uncharacterized protein</fullName>
    </submittedName>
</protein>
<gene>
    <name evidence="2" type="ORF">K239x_24520</name>
</gene>
<sequence length="144" mass="15905">MENQTAVLGDGGRSHDLLGGILLLPKRFTYSIGFLLLLAAAVAMSISLMDVLLTSIIRIENESDGSVIVNFEQTSALDVLVAGSTSRTVRLRDLPRGTIVSVEDVETGEMAEGWIDLDLDDSDSQRTLRVLRDSRDRLDWRWAE</sequence>
<keyword evidence="1" id="KW-0472">Membrane</keyword>
<dbReference type="Proteomes" id="UP000319817">
    <property type="component" value="Chromosome"/>
</dbReference>
<keyword evidence="3" id="KW-1185">Reference proteome</keyword>
<evidence type="ECO:0000256" key="1">
    <source>
        <dbReference type="SAM" id="Phobius"/>
    </source>
</evidence>
<dbReference type="EMBL" id="CP036526">
    <property type="protein sequence ID" value="QDT10495.1"/>
    <property type="molecule type" value="Genomic_DNA"/>
</dbReference>
<evidence type="ECO:0000313" key="3">
    <source>
        <dbReference type="Proteomes" id="UP000319817"/>
    </source>
</evidence>
<organism evidence="2 3">
    <name type="scientific">Stieleria marina</name>
    <dbReference type="NCBI Taxonomy" id="1930275"/>
    <lineage>
        <taxon>Bacteria</taxon>
        <taxon>Pseudomonadati</taxon>
        <taxon>Planctomycetota</taxon>
        <taxon>Planctomycetia</taxon>
        <taxon>Pirellulales</taxon>
        <taxon>Pirellulaceae</taxon>
        <taxon>Stieleria</taxon>
    </lineage>
</organism>
<dbReference type="AlphaFoldDB" id="A0A517NTP8"/>
<keyword evidence="1" id="KW-0812">Transmembrane</keyword>
<reference evidence="2 3" key="1">
    <citation type="submission" date="2019-02" db="EMBL/GenBank/DDBJ databases">
        <title>Deep-cultivation of Planctomycetes and their phenomic and genomic characterization uncovers novel biology.</title>
        <authorList>
            <person name="Wiegand S."/>
            <person name="Jogler M."/>
            <person name="Boedeker C."/>
            <person name="Pinto D."/>
            <person name="Vollmers J."/>
            <person name="Rivas-Marin E."/>
            <person name="Kohn T."/>
            <person name="Peeters S.H."/>
            <person name="Heuer A."/>
            <person name="Rast P."/>
            <person name="Oberbeckmann S."/>
            <person name="Bunk B."/>
            <person name="Jeske O."/>
            <person name="Meyerdierks A."/>
            <person name="Storesund J.E."/>
            <person name="Kallscheuer N."/>
            <person name="Luecker S."/>
            <person name="Lage O.M."/>
            <person name="Pohl T."/>
            <person name="Merkel B.J."/>
            <person name="Hornburger P."/>
            <person name="Mueller R.-W."/>
            <person name="Bruemmer F."/>
            <person name="Labrenz M."/>
            <person name="Spormann A.M."/>
            <person name="Op den Camp H."/>
            <person name="Overmann J."/>
            <person name="Amann R."/>
            <person name="Jetten M.S.M."/>
            <person name="Mascher T."/>
            <person name="Medema M.H."/>
            <person name="Devos D.P."/>
            <person name="Kaster A.-K."/>
            <person name="Ovreas L."/>
            <person name="Rohde M."/>
            <person name="Galperin M.Y."/>
            <person name="Jogler C."/>
        </authorList>
    </citation>
    <scope>NUCLEOTIDE SEQUENCE [LARGE SCALE GENOMIC DNA]</scope>
    <source>
        <strain evidence="2 3">K23_9</strain>
    </source>
</reference>
<keyword evidence="1" id="KW-1133">Transmembrane helix</keyword>
<evidence type="ECO:0000313" key="2">
    <source>
        <dbReference type="EMBL" id="QDT10495.1"/>
    </source>
</evidence>